<sequence length="122" mass="13559">MPVLLKSCLSASREEAVEEMHDCRSMKQHCHRSKVMPERGPSIFEDRLKPRSHTKSRLSSRTSIKVATMSRSSISIDVQTEVSIDVGWKMSVDGRVSSVDGGKRVSVDETGVWVDVVWVDGG</sequence>
<dbReference type="AlphaFoldDB" id="A0A8S9RM86"/>
<organism evidence="2 3">
    <name type="scientific">Brassica cretica</name>
    <name type="common">Mustard</name>
    <dbReference type="NCBI Taxonomy" id="69181"/>
    <lineage>
        <taxon>Eukaryota</taxon>
        <taxon>Viridiplantae</taxon>
        <taxon>Streptophyta</taxon>
        <taxon>Embryophyta</taxon>
        <taxon>Tracheophyta</taxon>
        <taxon>Spermatophyta</taxon>
        <taxon>Magnoliopsida</taxon>
        <taxon>eudicotyledons</taxon>
        <taxon>Gunneridae</taxon>
        <taxon>Pentapetalae</taxon>
        <taxon>rosids</taxon>
        <taxon>malvids</taxon>
        <taxon>Brassicales</taxon>
        <taxon>Brassicaceae</taxon>
        <taxon>Brassiceae</taxon>
        <taxon>Brassica</taxon>
    </lineage>
</organism>
<proteinExistence type="predicted"/>
<dbReference type="EMBL" id="QGKX02000095">
    <property type="protein sequence ID" value="KAF3573775.1"/>
    <property type="molecule type" value="Genomic_DNA"/>
</dbReference>
<name>A0A8S9RM86_BRACR</name>
<gene>
    <name evidence="2" type="ORF">F2Q69_00058912</name>
</gene>
<evidence type="ECO:0000313" key="2">
    <source>
        <dbReference type="EMBL" id="KAF3573775.1"/>
    </source>
</evidence>
<comment type="caution">
    <text evidence="2">The sequence shown here is derived from an EMBL/GenBank/DDBJ whole genome shotgun (WGS) entry which is preliminary data.</text>
</comment>
<dbReference type="Proteomes" id="UP000712600">
    <property type="component" value="Unassembled WGS sequence"/>
</dbReference>
<accession>A0A8S9RM86</accession>
<reference evidence="2" key="1">
    <citation type="submission" date="2019-12" db="EMBL/GenBank/DDBJ databases">
        <title>Genome sequencing and annotation of Brassica cretica.</title>
        <authorList>
            <person name="Studholme D.J."/>
            <person name="Sarris P."/>
        </authorList>
    </citation>
    <scope>NUCLEOTIDE SEQUENCE</scope>
    <source>
        <strain evidence="2">PFS-109/04</strain>
        <tissue evidence="2">Leaf</tissue>
    </source>
</reference>
<protein>
    <submittedName>
        <fullName evidence="2">Uncharacterized protein</fullName>
    </submittedName>
</protein>
<feature type="region of interest" description="Disordered" evidence="1">
    <location>
        <begin position="31"/>
        <end position="63"/>
    </location>
</feature>
<evidence type="ECO:0000313" key="3">
    <source>
        <dbReference type="Proteomes" id="UP000712600"/>
    </source>
</evidence>
<evidence type="ECO:0000256" key="1">
    <source>
        <dbReference type="SAM" id="MobiDB-lite"/>
    </source>
</evidence>